<dbReference type="EMBL" id="JABXJJ020000062">
    <property type="protein sequence ID" value="MDI5974145.1"/>
    <property type="molecule type" value="Genomic_DNA"/>
</dbReference>
<evidence type="ECO:0000313" key="2">
    <source>
        <dbReference type="EMBL" id="MDI5974145.1"/>
    </source>
</evidence>
<dbReference type="InterPro" id="IPR010310">
    <property type="entry name" value="T7SS_ESAT-6-like"/>
</dbReference>
<sequence>MGSSTGGRMTGDDSIGADFATLETVSGEIGDMLKELTTHLDTLHYEAERVVNTWQGEARDACKTALDRWNASVGELKSAQGHLRDVVVTGHANYRAASSALVRGWGGE</sequence>
<reference evidence="2" key="1">
    <citation type="submission" date="2023-05" db="EMBL/GenBank/DDBJ databases">
        <title>Streptantibioticus silvisoli sp. nov., acidotolerant actinomycetes 1 from pine litter.</title>
        <authorList>
            <person name="Swiecimska M."/>
            <person name="Golinska P."/>
            <person name="Sangal V."/>
            <person name="Wachnowicz B."/>
            <person name="Goodfellow M."/>
        </authorList>
    </citation>
    <scope>NUCLEOTIDE SEQUENCE</scope>
    <source>
        <strain evidence="2">SL13</strain>
    </source>
</reference>
<dbReference type="RefSeq" id="WP_271314084.1">
    <property type="nucleotide sequence ID" value="NZ_JABXJJ020000062.1"/>
</dbReference>
<evidence type="ECO:0000256" key="1">
    <source>
        <dbReference type="RuleBase" id="RU362001"/>
    </source>
</evidence>
<dbReference type="AlphaFoldDB" id="A0AA90KJ44"/>
<accession>A0AA90KJ44</accession>
<comment type="caution">
    <text evidence="2">The sequence shown here is derived from an EMBL/GenBank/DDBJ whole genome shotgun (WGS) entry which is preliminary data.</text>
</comment>
<proteinExistence type="inferred from homology"/>
<comment type="similarity">
    <text evidence="1">Belongs to the WXG100 family.</text>
</comment>
<dbReference type="InterPro" id="IPR036689">
    <property type="entry name" value="ESAT-6-like_sf"/>
</dbReference>
<protein>
    <recommendedName>
        <fullName evidence="1">ESAT-6-like protein</fullName>
    </recommendedName>
</protein>
<organism evidence="2">
    <name type="scientific">Streptantibioticus silvisoli</name>
    <dbReference type="NCBI Taxonomy" id="2705255"/>
    <lineage>
        <taxon>Bacteria</taxon>
        <taxon>Bacillati</taxon>
        <taxon>Actinomycetota</taxon>
        <taxon>Actinomycetes</taxon>
        <taxon>Kitasatosporales</taxon>
        <taxon>Streptomycetaceae</taxon>
        <taxon>Streptantibioticus</taxon>
    </lineage>
</organism>
<dbReference type="NCBIfam" id="TIGR03930">
    <property type="entry name" value="WXG100_ESAT6"/>
    <property type="match status" value="1"/>
</dbReference>
<gene>
    <name evidence="2" type="ORF">POF50_033190</name>
</gene>
<name>A0AA90KJ44_9ACTN</name>
<dbReference type="Gene3D" id="1.10.287.1060">
    <property type="entry name" value="ESAT-6-like"/>
    <property type="match status" value="1"/>
</dbReference>
<dbReference type="SUPFAM" id="SSF140453">
    <property type="entry name" value="EsxAB dimer-like"/>
    <property type="match status" value="1"/>
</dbReference>
<dbReference type="Pfam" id="PF06013">
    <property type="entry name" value="WXG100"/>
    <property type="match status" value="1"/>
</dbReference>